<dbReference type="Proteomes" id="UP000299102">
    <property type="component" value="Unassembled WGS sequence"/>
</dbReference>
<dbReference type="EMBL" id="BGZK01000122">
    <property type="protein sequence ID" value="GBP20789.1"/>
    <property type="molecule type" value="Genomic_DNA"/>
</dbReference>
<accession>A0A4C1U3D5</accession>
<dbReference type="AlphaFoldDB" id="A0A4C1U3D5"/>
<name>A0A4C1U3D5_EUMVA</name>
<evidence type="ECO:0000313" key="2">
    <source>
        <dbReference type="Proteomes" id="UP000299102"/>
    </source>
</evidence>
<reference evidence="1 2" key="1">
    <citation type="journal article" date="2019" name="Commun. Biol.">
        <title>The bagworm genome reveals a unique fibroin gene that provides high tensile strength.</title>
        <authorList>
            <person name="Kono N."/>
            <person name="Nakamura H."/>
            <person name="Ohtoshi R."/>
            <person name="Tomita M."/>
            <person name="Numata K."/>
            <person name="Arakawa K."/>
        </authorList>
    </citation>
    <scope>NUCLEOTIDE SEQUENCE [LARGE SCALE GENOMIC DNA]</scope>
</reference>
<organism evidence="1 2">
    <name type="scientific">Eumeta variegata</name>
    <name type="common">Bagworm moth</name>
    <name type="synonym">Eumeta japonica</name>
    <dbReference type="NCBI Taxonomy" id="151549"/>
    <lineage>
        <taxon>Eukaryota</taxon>
        <taxon>Metazoa</taxon>
        <taxon>Ecdysozoa</taxon>
        <taxon>Arthropoda</taxon>
        <taxon>Hexapoda</taxon>
        <taxon>Insecta</taxon>
        <taxon>Pterygota</taxon>
        <taxon>Neoptera</taxon>
        <taxon>Endopterygota</taxon>
        <taxon>Lepidoptera</taxon>
        <taxon>Glossata</taxon>
        <taxon>Ditrysia</taxon>
        <taxon>Tineoidea</taxon>
        <taxon>Psychidae</taxon>
        <taxon>Oiketicinae</taxon>
        <taxon>Eumeta</taxon>
    </lineage>
</organism>
<evidence type="ECO:0000313" key="1">
    <source>
        <dbReference type="EMBL" id="GBP20789.1"/>
    </source>
</evidence>
<proteinExistence type="predicted"/>
<keyword evidence="2" id="KW-1185">Reference proteome</keyword>
<comment type="caution">
    <text evidence="1">The sequence shown here is derived from an EMBL/GenBank/DDBJ whole genome shotgun (WGS) entry which is preliminary data.</text>
</comment>
<protein>
    <submittedName>
        <fullName evidence="1">Uncharacterized protein</fullName>
    </submittedName>
</protein>
<sequence>MSSAVAVRLEFRRPASPSISPFSPLSCHYLSIRYAISTQEAGNAPVTPLSGMCGRVVVLKDDLAARTLIAKHSGQEYATLAVCLMVVKRGPSVGLRLMGWLAHCCRLSLLSDSLLLSGAAESDVVAPP</sequence>
<gene>
    <name evidence="1" type="ORF">EVAR_14515_1</name>
</gene>